<feature type="signal peptide" evidence="6">
    <location>
        <begin position="1"/>
        <end position="17"/>
    </location>
</feature>
<dbReference type="SUPFAM" id="SSF82895">
    <property type="entry name" value="TSP-1 type 1 repeat"/>
    <property type="match status" value="1"/>
</dbReference>
<dbReference type="InterPro" id="IPR000884">
    <property type="entry name" value="TSP1_rpt"/>
</dbReference>
<evidence type="ECO:0000256" key="6">
    <source>
        <dbReference type="SAM" id="SignalP"/>
    </source>
</evidence>
<sequence>MIYSTILVLLSCLAVYSRHYYGHYNTRAPYRRYIYSARSYYYTRNPHTIWRIPNYNTRSTRRSRGQWGDWGSWSRCDVPCGGGVQTRDRTCLGEGSSECYGRTEAKRRCNMVCCPVNGNWGLWSHWTTRRSHDYSYVLQRTRECNYPEPRCNGQLCYGEKVQTQDYERRFRSRTHLNQDDDK</sequence>
<evidence type="ECO:0000256" key="3">
    <source>
        <dbReference type="ARBA" id="ARBA00022729"/>
    </source>
</evidence>
<feature type="chain" id="PRO_5029728867" description="HMCN1" evidence="6">
    <location>
        <begin position="18"/>
        <end position="182"/>
    </location>
</feature>
<keyword evidence="3 6" id="KW-0732">Signal</keyword>
<dbReference type="Proteomes" id="UP000593567">
    <property type="component" value="Unassembled WGS sequence"/>
</dbReference>
<evidence type="ECO:0000256" key="2">
    <source>
        <dbReference type="ARBA" id="ARBA00022525"/>
    </source>
</evidence>
<evidence type="ECO:0000256" key="4">
    <source>
        <dbReference type="ARBA" id="ARBA00022737"/>
    </source>
</evidence>
<dbReference type="AlphaFoldDB" id="A0A7J7JSL9"/>
<keyword evidence="8" id="KW-1185">Reference proteome</keyword>
<evidence type="ECO:0000313" key="7">
    <source>
        <dbReference type="EMBL" id="KAF6028893.1"/>
    </source>
</evidence>
<dbReference type="PANTHER" id="PTHR22906:SF43">
    <property type="entry name" value="PROPERDIN"/>
    <property type="match status" value="1"/>
</dbReference>
<dbReference type="Gene3D" id="2.20.100.10">
    <property type="entry name" value="Thrombospondin type-1 (TSP1) repeat"/>
    <property type="match status" value="2"/>
</dbReference>
<proteinExistence type="predicted"/>
<dbReference type="Pfam" id="PF00090">
    <property type="entry name" value="TSP_1"/>
    <property type="match status" value="1"/>
</dbReference>
<reference evidence="7" key="1">
    <citation type="submission" date="2020-06" db="EMBL/GenBank/DDBJ databases">
        <title>Draft genome of Bugula neritina, a colonial animal packing powerful symbionts and potential medicines.</title>
        <authorList>
            <person name="Rayko M."/>
        </authorList>
    </citation>
    <scope>NUCLEOTIDE SEQUENCE [LARGE SCALE GENOMIC DNA]</scope>
    <source>
        <strain evidence="7">Kwan_BN1</strain>
    </source>
</reference>
<dbReference type="EMBL" id="VXIV02001894">
    <property type="protein sequence ID" value="KAF6028893.1"/>
    <property type="molecule type" value="Genomic_DNA"/>
</dbReference>
<comment type="subcellular location">
    <subcellularLocation>
        <location evidence="1">Secreted</location>
    </subcellularLocation>
</comment>
<dbReference type="InterPro" id="IPR036383">
    <property type="entry name" value="TSP1_rpt_sf"/>
</dbReference>
<gene>
    <name evidence="7" type="ORF">EB796_012801</name>
</gene>
<evidence type="ECO:0000256" key="5">
    <source>
        <dbReference type="ARBA" id="ARBA00023157"/>
    </source>
</evidence>
<evidence type="ECO:0008006" key="9">
    <source>
        <dbReference type="Google" id="ProtNLM"/>
    </source>
</evidence>
<comment type="caution">
    <text evidence="7">The sequence shown here is derived from an EMBL/GenBank/DDBJ whole genome shotgun (WGS) entry which is preliminary data.</text>
</comment>
<organism evidence="7 8">
    <name type="scientific">Bugula neritina</name>
    <name type="common">Brown bryozoan</name>
    <name type="synonym">Sertularia neritina</name>
    <dbReference type="NCBI Taxonomy" id="10212"/>
    <lineage>
        <taxon>Eukaryota</taxon>
        <taxon>Metazoa</taxon>
        <taxon>Spiralia</taxon>
        <taxon>Lophotrochozoa</taxon>
        <taxon>Bryozoa</taxon>
        <taxon>Gymnolaemata</taxon>
        <taxon>Cheilostomatida</taxon>
        <taxon>Flustrina</taxon>
        <taxon>Buguloidea</taxon>
        <taxon>Bugulidae</taxon>
        <taxon>Bugula</taxon>
    </lineage>
</organism>
<keyword evidence="2" id="KW-0964">Secreted</keyword>
<dbReference type="PANTHER" id="PTHR22906">
    <property type="entry name" value="PROPERDIN"/>
    <property type="match status" value="1"/>
</dbReference>
<keyword evidence="5" id="KW-1015">Disulfide bond</keyword>
<dbReference type="InterPro" id="IPR052065">
    <property type="entry name" value="Compl_asym_regulator"/>
</dbReference>
<dbReference type="SMART" id="SM00209">
    <property type="entry name" value="TSP1"/>
    <property type="match status" value="1"/>
</dbReference>
<evidence type="ECO:0000313" key="8">
    <source>
        <dbReference type="Proteomes" id="UP000593567"/>
    </source>
</evidence>
<protein>
    <recommendedName>
        <fullName evidence="9">HMCN1</fullName>
    </recommendedName>
</protein>
<accession>A0A7J7JSL9</accession>
<evidence type="ECO:0000256" key="1">
    <source>
        <dbReference type="ARBA" id="ARBA00004613"/>
    </source>
</evidence>
<keyword evidence="4" id="KW-0677">Repeat</keyword>
<dbReference type="OrthoDB" id="6273859at2759"/>
<dbReference type="PROSITE" id="PS50092">
    <property type="entry name" value="TSP1"/>
    <property type="match status" value="1"/>
</dbReference>
<name>A0A7J7JSL9_BUGNE</name>